<comment type="caution">
    <text evidence="1">The sequence shown here is derived from an EMBL/GenBank/DDBJ whole genome shotgun (WGS) entry which is preliminary data.</text>
</comment>
<dbReference type="AlphaFoldDB" id="E6QLX7"/>
<name>E6QLX7_9ZZZZ</name>
<evidence type="ECO:0000313" key="1">
    <source>
        <dbReference type="EMBL" id="CBI08248.1"/>
    </source>
</evidence>
<accession>E6QLX7</accession>
<proteinExistence type="predicted"/>
<gene>
    <name evidence="1" type="ORF">CARN6_1698</name>
</gene>
<protein>
    <submittedName>
        <fullName evidence="1">Uncharacterized protein</fullName>
    </submittedName>
</protein>
<dbReference type="EMBL" id="CABQ01000198">
    <property type="protein sequence ID" value="CBI08248.1"/>
    <property type="molecule type" value="Genomic_DNA"/>
</dbReference>
<organism evidence="1">
    <name type="scientific">mine drainage metagenome</name>
    <dbReference type="NCBI Taxonomy" id="410659"/>
    <lineage>
        <taxon>unclassified sequences</taxon>
        <taxon>metagenomes</taxon>
        <taxon>ecological metagenomes</taxon>
    </lineage>
</organism>
<reference evidence="1" key="1">
    <citation type="submission" date="2009-10" db="EMBL/GenBank/DDBJ databases">
        <title>Diversity of trophic interactions inside an arsenic-rich microbial ecosystem.</title>
        <authorList>
            <person name="Bertin P.N."/>
            <person name="Heinrich-Salmeron A."/>
            <person name="Pelletier E."/>
            <person name="Goulhen-Chollet F."/>
            <person name="Arsene-Ploetze F."/>
            <person name="Gallien S."/>
            <person name="Calteau A."/>
            <person name="Vallenet D."/>
            <person name="Casiot C."/>
            <person name="Chane-Woon-Ming B."/>
            <person name="Giloteaux L."/>
            <person name="Barakat M."/>
            <person name="Bonnefoy V."/>
            <person name="Bruneel O."/>
            <person name="Chandler M."/>
            <person name="Cleiss J."/>
            <person name="Duran R."/>
            <person name="Elbaz-Poulichet F."/>
            <person name="Fonknechten N."/>
            <person name="Lauga B."/>
            <person name="Mornico D."/>
            <person name="Ortet P."/>
            <person name="Schaeffer C."/>
            <person name="Siguier P."/>
            <person name="Alexander Thil Smith A."/>
            <person name="Van Dorsselaer A."/>
            <person name="Weissenbach J."/>
            <person name="Medigue C."/>
            <person name="Le Paslier D."/>
        </authorList>
    </citation>
    <scope>NUCLEOTIDE SEQUENCE</scope>
</reference>
<sequence length="305" mass="34528">MKQNDVVMQKVQVSPALARKWLSERNTYTKQRPLNPNRVKYLAALMIQDRFREYTEISFVRAIHMGGRVFLVNGQHTLSAIVASGKAADIITIIRPVDSDRKLGEVFGTFDQPGTIRSARAMLANLGHEIGVSQRQSETLAGAAYLLKTGFADADDRNRDVAKQVEFRDSQMRRDLANEWAKEGRLYFEAVSFPGTAFNHGKGCILDRRQDVCAVGIVTFRHQPDMARDFWSGMARDDGLQRVDPRKKTLEWLRVNSASDNRHQERYVVSGWNAFFEGRSLGRKPQATKDGLIAGTDYRLADDTF</sequence>